<name>A0A5B7IUT6_PORTR</name>
<keyword evidence="2" id="KW-1185">Reference proteome</keyword>
<comment type="caution">
    <text evidence="1">The sequence shown here is derived from an EMBL/GenBank/DDBJ whole genome shotgun (WGS) entry which is preliminary data.</text>
</comment>
<organism evidence="1 2">
    <name type="scientific">Portunus trituberculatus</name>
    <name type="common">Swimming crab</name>
    <name type="synonym">Neptunus trituberculatus</name>
    <dbReference type="NCBI Taxonomy" id="210409"/>
    <lineage>
        <taxon>Eukaryota</taxon>
        <taxon>Metazoa</taxon>
        <taxon>Ecdysozoa</taxon>
        <taxon>Arthropoda</taxon>
        <taxon>Crustacea</taxon>
        <taxon>Multicrustacea</taxon>
        <taxon>Malacostraca</taxon>
        <taxon>Eumalacostraca</taxon>
        <taxon>Eucarida</taxon>
        <taxon>Decapoda</taxon>
        <taxon>Pleocyemata</taxon>
        <taxon>Brachyura</taxon>
        <taxon>Eubrachyura</taxon>
        <taxon>Portunoidea</taxon>
        <taxon>Portunidae</taxon>
        <taxon>Portuninae</taxon>
        <taxon>Portunus</taxon>
    </lineage>
</organism>
<gene>
    <name evidence="1" type="ORF">E2C01_079156</name>
</gene>
<proteinExistence type="predicted"/>
<dbReference type="AlphaFoldDB" id="A0A5B7IUT6"/>
<dbReference type="Proteomes" id="UP000324222">
    <property type="component" value="Unassembled WGS sequence"/>
</dbReference>
<dbReference type="EMBL" id="VSRR010065415">
    <property type="protein sequence ID" value="MPC84418.1"/>
    <property type="molecule type" value="Genomic_DNA"/>
</dbReference>
<accession>A0A5B7IUT6</accession>
<protein>
    <submittedName>
        <fullName evidence="1">Uncharacterized protein</fullName>
    </submittedName>
</protein>
<reference evidence="1 2" key="1">
    <citation type="submission" date="2019-05" db="EMBL/GenBank/DDBJ databases">
        <title>Another draft genome of Portunus trituberculatus and its Hox gene families provides insights of decapod evolution.</title>
        <authorList>
            <person name="Jeong J.-H."/>
            <person name="Song I."/>
            <person name="Kim S."/>
            <person name="Choi T."/>
            <person name="Kim D."/>
            <person name="Ryu S."/>
            <person name="Kim W."/>
        </authorList>
    </citation>
    <scope>NUCLEOTIDE SEQUENCE [LARGE SCALE GENOMIC DNA]</scope>
    <source>
        <tissue evidence="1">Muscle</tissue>
    </source>
</reference>
<evidence type="ECO:0000313" key="2">
    <source>
        <dbReference type="Proteomes" id="UP000324222"/>
    </source>
</evidence>
<evidence type="ECO:0000313" key="1">
    <source>
        <dbReference type="EMBL" id="MPC84418.1"/>
    </source>
</evidence>
<sequence length="55" mass="6322">MHNYARLTPWIMLGSAWLRVHFGHLQYLAFWLFLAARPPALVFDASMLVSHPPSS</sequence>